<reference evidence="1 2" key="1">
    <citation type="submission" date="2024-04" db="EMBL/GenBank/DDBJ databases">
        <title>Tritrichomonas musculus Genome.</title>
        <authorList>
            <person name="Alves-Ferreira E."/>
            <person name="Grigg M."/>
            <person name="Lorenzi H."/>
            <person name="Galac M."/>
        </authorList>
    </citation>
    <scope>NUCLEOTIDE SEQUENCE [LARGE SCALE GENOMIC DNA]</scope>
    <source>
        <strain evidence="1 2">EAF2021</strain>
    </source>
</reference>
<keyword evidence="2" id="KW-1185">Reference proteome</keyword>
<evidence type="ECO:0000313" key="1">
    <source>
        <dbReference type="EMBL" id="KAK8885123.1"/>
    </source>
</evidence>
<sequence>MLAHERIGEYLIVRAHDKRGVFIVAADAGEQLSQPRFSFDQIELLISSKKLQLCTTKVETRFLQLTSPHLRLRPSFTHAEFLLSFLQLAALLQEGLH</sequence>
<comment type="caution">
    <text evidence="1">The sequence shown here is derived from an EMBL/GenBank/DDBJ whole genome shotgun (WGS) entry which is preliminary data.</text>
</comment>
<organism evidence="1 2">
    <name type="scientific">Tritrichomonas musculus</name>
    <dbReference type="NCBI Taxonomy" id="1915356"/>
    <lineage>
        <taxon>Eukaryota</taxon>
        <taxon>Metamonada</taxon>
        <taxon>Parabasalia</taxon>
        <taxon>Tritrichomonadida</taxon>
        <taxon>Tritrichomonadidae</taxon>
        <taxon>Tritrichomonas</taxon>
    </lineage>
</organism>
<gene>
    <name evidence="1" type="ORF">M9Y10_044252</name>
</gene>
<dbReference type="EMBL" id="JAPFFF010000008">
    <property type="protein sequence ID" value="KAK8885123.1"/>
    <property type="molecule type" value="Genomic_DNA"/>
</dbReference>
<name>A0ABR2K2V4_9EUKA</name>
<proteinExistence type="predicted"/>
<protein>
    <submittedName>
        <fullName evidence="1">Uncharacterized protein</fullName>
    </submittedName>
</protein>
<accession>A0ABR2K2V4</accession>
<dbReference type="Proteomes" id="UP001470230">
    <property type="component" value="Unassembled WGS sequence"/>
</dbReference>
<evidence type="ECO:0000313" key="2">
    <source>
        <dbReference type="Proteomes" id="UP001470230"/>
    </source>
</evidence>